<dbReference type="PANTHER" id="PTHR47326">
    <property type="entry name" value="TRANSPOSABLE ELEMENT TC3 TRANSPOSASE-LIKE PROTEIN"/>
    <property type="match status" value="1"/>
</dbReference>
<dbReference type="PANTHER" id="PTHR47326:SF1">
    <property type="entry name" value="HTH PSQ-TYPE DOMAIN-CONTAINING PROTEIN"/>
    <property type="match status" value="1"/>
</dbReference>
<evidence type="ECO:0000313" key="2">
    <source>
        <dbReference type="EMBL" id="KAJ8870829.1"/>
    </source>
</evidence>
<comment type="caution">
    <text evidence="2">The sequence shown here is derived from an EMBL/GenBank/DDBJ whole genome shotgun (WGS) entry which is preliminary data.</text>
</comment>
<gene>
    <name evidence="2" type="ORF">PR048_027128</name>
</gene>
<keyword evidence="1" id="KW-0812">Transmembrane</keyword>
<organism evidence="2 3">
    <name type="scientific">Dryococelus australis</name>
    <dbReference type="NCBI Taxonomy" id="614101"/>
    <lineage>
        <taxon>Eukaryota</taxon>
        <taxon>Metazoa</taxon>
        <taxon>Ecdysozoa</taxon>
        <taxon>Arthropoda</taxon>
        <taxon>Hexapoda</taxon>
        <taxon>Insecta</taxon>
        <taxon>Pterygota</taxon>
        <taxon>Neoptera</taxon>
        <taxon>Polyneoptera</taxon>
        <taxon>Phasmatodea</taxon>
        <taxon>Verophasmatodea</taxon>
        <taxon>Anareolatae</taxon>
        <taxon>Phasmatidae</taxon>
        <taxon>Eurycanthinae</taxon>
        <taxon>Dryococelus</taxon>
    </lineage>
</organism>
<evidence type="ECO:0000313" key="3">
    <source>
        <dbReference type="Proteomes" id="UP001159363"/>
    </source>
</evidence>
<name>A0ABQ9GEK4_9NEOP</name>
<accession>A0ABQ9GEK4</accession>
<keyword evidence="1" id="KW-0472">Membrane</keyword>
<dbReference type="EMBL" id="JARBHB010000012">
    <property type="protein sequence ID" value="KAJ8870829.1"/>
    <property type="molecule type" value="Genomic_DNA"/>
</dbReference>
<dbReference type="Proteomes" id="UP001159363">
    <property type="component" value="Chromosome 11"/>
</dbReference>
<keyword evidence="3" id="KW-1185">Reference proteome</keyword>
<evidence type="ECO:0000256" key="1">
    <source>
        <dbReference type="SAM" id="Phobius"/>
    </source>
</evidence>
<feature type="transmembrane region" description="Helical" evidence="1">
    <location>
        <begin position="700"/>
        <end position="720"/>
    </location>
</feature>
<sequence length="770" mass="86959">MDYTSDCFTCEMLSARHSQLATLLAGKQQMMSVTQFCRRDLCGEDQLDCDEWKQEGVTEPAFHLGETTRALVWGAIECVGMAEQEREGRRVSSYTDEATFMSNGDINIHNAHYWSAVNPHWLRQVDNQHMWNLNNWCGYRVIGTCFLEGQLNDAPYADFLGKILYQLIEAVSLTLLLTPWLHQYGCPAHLPRRARLVADIALTSHQGEPGSIPGRFTPMFLHMGIVPDGLSAGFLGDLPFPPALSFRRCCTLISLRSHRFSRPRRYEPPKSLHSLKVKGREFVVKSRGIRHWSDYHTTAAPRKDQRNIPSTLTDLQNSLLIELALRNAISEFDWNCSSPALSTHNLSQGVVAKKGSSRAYQAVPQGKYISLDSRLRGEFHQHRLHLNIYTSRMREWVENQADGSWRLDFYPIGFVCDGSCVRTDGTDVILQLLFSSIFSNWMEMRLFHLVSERSNYNCSSLNVDYDLRVTSIPPSATVFVCEVCSQTALQSPAQMLATERRKNAPSDSKVLVRHHHGLKMKWTAHSSFTLVLSEKQFNVGIWRLVERSQRDRSTSTLAYDRHALLTSRKMIGCSALSHPRCVLRAGLQISPKTRALLAYLTLRGAFAERKQMNANWRFWYAKQTPNLGQVDRRDEGKRSSSEIDNLKHVTRDSPGLAPGHTAAGPLVVLSAVKLSSPVLVAQSTLLRLPRVCVDVTHCDWPSIIGFIGCSVLSLLAILLFHVTSDTSSVYNDVYYWLVVGPIGRQVHFAPIKFPLQSKKICSETCPFESV</sequence>
<keyword evidence="1" id="KW-1133">Transmembrane helix</keyword>
<proteinExistence type="predicted"/>
<protein>
    <submittedName>
        <fullName evidence="2">Uncharacterized protein</fullName>
    </submittedName>
</protein>
<reference evidence="2 3" key="1">
    <citation type="submission" date="2023-02" db="EMBL/GenBank/DDBJ databases">
        <title>LHISI_Scaffold_Assembly.</title>
        <authorList>
            <person name="Stuart O.P."/>
            <person name="Cleave R."/>
            <person name="Magrath M.J.L."/>
            <person name="Mikheyev A.S."/>
        </authorList>
    </citation>
    <scope>NUCLEOTIDE SEQUENCE [LARGE SCALE GENOMIC DNA]</scope>
    <source>
        <strain evidence="2">Daus_M_001</strain>
        <tissue evidence="2">Leg muscle</tissue>
    </source>
</reference>